<dbReference type="Gene3D" id="1.20.1250.20">
    <property type="entry name" value="MFS general substrate transporter like domains"/>
    <property type="match status" value="2"/>
</dbReference>
<comment type="similarity">
    <text evidence="2">Belongs to the major facilitator superfamily. Monocarboxylate porter (TC 2.A.1.13) family.</text>
</comment>
<feature type="transmembrane region" description="Helical" evidence="3">
    <location>
        <begin position="198"/>
        <end position="223"/>
    </location>
</feature>
<accession>A0A9W9J313</accession>
<dbReference type="InterPro" id="IPR036259">
    <property type="entry name" value="MFS_trans_sf"/>
</dbReference>
<feature type="transmembrane region" description="Helical" evidence="3">
    <location>
        <begin position="235"/>
        <end position="253"/>
    </location>
</feature>
<comment type="subcellular location">
    <subcellularLocation>
        <location evidence="1">Membrane</location>
        <topology evidence="1">Multi-pass membrane protein</topology>
    </subcellularLocation>
</comment>
<reference evidence="4" key="1">
    <citation type="submission" date="2022-11" db="EMBL/GenBank/DDBJ databases">
        <authorList>
            <person name="Petersen C."/>
        </authorList>
    </citation>
    <scope>NUCLEOTIDE SEQUENCE</scope>
    <source>
        <strain evidence="4">IBT 20477</strain>
    </source>
</reference>
<keyword evidence="3" id="KW-0812">Transmembrane</keyword>
<reference evidence="4" key="2">
    <citation type="journal article" date="2023" name="IMA Fungus">
        <title>Comparative genomic study of the Penicillium genus elucidates a diverse pangenome and 15 lateral gene transfer events.</title>
        <authorList>
            <person name="Petersen C."/>
            <person name="Sorensen T."/>
            <person name="Nielsen M.R."/>
            <person name="Sondergaard T.E."/>
            <person name="Sorensen J.L."/>
            <person name="Fitzpatrick D.A."/>
            <person name="Frisvad J.C."/>
            <person name="Nielsen K.L."/>
        </authorList>
    </citation>
    <scope>NUCLEOTIDE SEQUENCE</scope>
    <source>
        <strain evidence="4">IBT 20477</strain>
    </source>
</reference>
<evidence type="ECO:0008006" key="6">
    <source>
        <dbReference type="Google" id="ProtNLM"/>
    </source>
</evidence>
<keyword evidence="3" id="KW-0472">Membrane</keyword>
<dbReference type="PANTHER" id="PTHR11360">
    <property type="entry name" value="MONOCARBOXYLATE TRANSPORTER"/>
    <property type="match status" value="1"/>
</dbReference>
<feature type="transmembrane region" description="Helical" evidence="3">
    <location>
        <begin position="170"/>
        <end position="192"/>
    </location>
</feature>
<gene>
    <name evidence="4" type="ORF">N7449_010359</name>
</gene>
<dbReference type="PANTHER" id="PTHR11360:SF234">
    <property type="entry name" value="MFS-TYPE TRANSPORTER DBAD-RELATED"/>
    <property type="match status" value="1"/>
</dbReference>
<dbReference type="GO" id="GO:0016020">
    <property type="term" value="C:membrane"/>
    <property type="evidence" value="ECO:0007669"/>
    <property type="project" value="UniProtKB-SubCell"/>
</dbReference>
<dbReference type="InterPro" id="IPR011701">
    <property type="entry name" value="MFS"/>
</dbReference>
<dbReference type="SUPFAM" id="SSF103473">
    <property type="entry name" value="MFS general substrate transporter"/>
    <property type="match status" value="1"/>
</dbReference>
<organism evidence="4 5">
    <name type="scientific">Penicillium cf. viridicatum</name>
    <dbReference type="NCBI Taxonomy" id="2972119"/>
    <lineage>
        <taxon>Eukaryota</taxon>
        <taxon>Fungi</taxon>
        <taxon>Dikarya</taxon>
        <taxon>Ascomycota</taxon>
        <taxon>Pezizomycotina</taxon>
        <taxon>Eurotiomycetes</taxon>
        <taxon>Eurotiomycetidae</taxon>
        <taxon>Eurotiales</taxon>
        <taxon>Aspergillaceae</taxon>
        <taxon>Penicillium</taxon>
    </lineage>
</organism>
<keyword evidence="5" id="KW-1185">Reference proteome</keyword>
<dbReference type="InterPro" id="IPR050327">
    <property type="entry name" value="Proton-linked_MCT"/>
</dbReference>
<evidence type="ECO:0000313" key="5">
    <source>
        <dbReference type="Proteomes" id="UP001150942"/>
    </source>
</evidence>
<evidence type="ECO:0000256" key="1">
    <source>
        <dbReference type="ARBA" id="ARBA00004141"/>
    </source>
</evidence>
<sequence>MMLSLCSEFWQIVLAQGFVVGIGTGCLFVPCVAITPQYLTTEMGAAMGAVASGSALGGVIYPIILYRLINQIGFPWAVRVIGFIALGTLFIPVSIMRLRMQPPKVRAMVDPTVQGPRLFVILFYLSFFTEATRITDSSLAFYMVSTFNAASVFGRTILNKIPNKLADRFGRFNLLVPAALSSGMLMVCMMTVHSKAAVIVMTILSGSMSGALIGLPPMCLAILTADKSKLGTRVGMGYAITALGVLASGPSSGAILRNGGASLDWHSLCVCGGVPTCVSGLGYAAIRIFKYGLKLNIKA</sequence>
<feature type="transmembrane region" description="Helical" evidence="3">
    <location>
        <begin position="265"/>
        <end position="286"/>
    </location>
</feature>
<feature type="transmembrane region" description="Helical" evidence="3">
    <location>
        <begin position="45"/>
        <end position="64"/>
    </location>
</feature>
<name>A0A9W9J313_9EURO</name>
<protein>
    <recommendedName>
        <fullName evidence="6">Major facilitator superfamily (MFS) profile domain-containing protein</fullName>
    </recommendedName>
</protein>
<dbReference type="OrthoDB" id="6509908at2759"/>
<feature type="transmembrane region" description="Helical" evidence="3">
    <location>
        <begin position="76"/>
        <end position="95"/>
    </location>
</feature>
<evidence type="ECO:0000256" key="2">
    <source>
        <dbReference type="ARBA" id="ARBA00006727"/>
    </source>
</evidence>
<proteinExistence type="inferred from homology"/>
<feature type="transmembrane region" description="Helical" evidence="3">
    <location>
        <begin position="12"/>
        <end position="33"/>
    </location>
</feature>
<feature type="transmembrane region" description="Helical" evidence="3">
    <location>
        <begin position="139"/>
        <end position="158"/>
    </location>
</feature>
<dbReference type="Pfam" id="PF07690">
    <property type="entry name" value="MFS_1"/>
    <property type="match status" value="1"/>
</dbReference>
<dbReference type="AlphaFoldDB" id="A0A9W9J313"/>
<dbReference type="GO" id="GO:0022857">
    <property type="term" value="F:transmembrane transporter activity"/>
    <property type="evidence" value="ECO:0007669"/>
    <property type="project" value="InterPro"/>
</dbReference>
<keyword evidence="3" id="KW-1133">Transmembrane helix</keyword>
<evidence type="ECO:0000256" key="3">
    <source>
        <dbReference type="SAM" id="Phobius"/>
    </source>
</evidence>
<comment type="caution">
    <text evidence="4">The sequence shown here is derived from an EMBL/GenBank/DDBJ whole genome shotgun (WGS) entry which is preliminary data.</text>
</comment>
<dbReference type="EMBL" id="JAPQKQ010000007">
    <property type="protein sequence ID" value="KAJ5187365.1"/>
    <property type="molecule type" value="Genomic_DNA"/>
</dbReference>
<evidence type="ECO:0000313" key="4">
    <source>
        <dbReference type="EMBL" id="KAJ5187365.1"/>
    </source>
</evidence>
<dbReference type="Proteomes" id="UP001150942">
    <property type="component" value="Unassembled WGS sequence"/>
</dbReference>